<dbReference type="InterPro" id="IPR047676">
    <property type="entry name" value="FxLYD_dom"/>
</dbReference>
<protein>
    <submittedName>
        <fullName evidence="4">Zinc-ribbon domain-containing protein</fullName>
    </submittedName>
</protein>
<feature type="region of interest" description="Disordered" evidence="1">
    <location>
        <begin position="78"/>
        <end position="97"/>
    </location>
</feature>
<keyword evidence="2" id="KW-0472">Membrane</keyword>
<dbReference type="RefSeq" id="WP_380941768.1">
    <property type="nucleotide sequence ID" value="NZ_JBHUFC010000024.1"/>
</dbReference>
<evidence type="ECO:0000259" key="3">
    <source>
        <dbReference type="Pfam" id="PF13717"/>
    </source>
</evidence>
<dbReference type="Pfam" id="PF13717">
    <property type="entry name" value="Zn_ribbon_4"/>
    <property type="match status" value="1"/>
</dbReference>
<organism evidence="4 5">
    <name type="scientific">Sphingomonas floccifaciens</name>
    <dbReference type="NCBI Taxonomy" id="1844115"/>
    <lineage>
        <taxon>Bacteria</taxon>
        <taxon>Pseudomonadati</taxon>
        <taxon>Pseudomonadota</taxon>
        <taxon>Alphaproteobacteria</taxon>
        <taxon>Sphingomonadales</taxon>
        <taxon>Sphingomonadaceae</taxon>
        <taxon>Sphingomonas</taxon>
    </lineage>
</organism>
<dbReference type="NCBIfam" id="NF038353">
    <property type="entry name" value="FxLYD_dom"/>
    <property type="match status" value="1"/>
</dbReference>
<evidence type="ECO:0000313" key="5">
    <source>
        <dbReference type="Proteomes" id="UP001597283"/>
    </source>
</evidence>
<reference evidence="5" key="1">
    <citation type="journal article" date="2019" name="Int. J. Syst. Evol. Microbiol.">
        <title>The Global Catalogue of Microorganisms (GCM) 10K type strain sequencing project: providing services to taxonomists for standard genome sequencing and annotation.</title>
        <authorList>
            <consortium name="The Broad Institute Genomics Platform"/>
            <consortium name="The Broad Institute Genome Sequencing Center for Infectious Disease"/>
            <person name="Wu L."/>
            <person name="Ma J."/>
        </authorList>
    </citation>
    <scope>NUCLEOTIDE SEQUENCE [LARGE SCALE GENOMIC DNA]</scope>
    <source>
        <strain evidence="5">Q85</strain>
    </source>
</reference>
<keyword evidence="5" id="KW-1185">Reference proteome</keyword>
<feature type="domain" description="Zinc finger/thioredoxin putative" evidence="3">
    <location>
        <begin position="1"/>
        <end position="36"/>
    </location>
</feature>
<sequence length="261" mass="27354">MILECTQCGSRYLVPDTAIGADGRTVRCANCRHSWFQPPALMDMSAARAAVAPVAPQPAPVAAQSVPVAPQVAPAAQPVAEPMEATPTPRPVTRSFDDTLTEPRPQYDAFAHRPPFRPRVNPARRWTAAALVAGCSMLLGVGAILYSGAPGIAAQLGLPVGSAETPLKFTGESIERRDMGTGSELFAVSGTIVNPTGAAQRVPDVRVALLDAQGRVVYNWTVTPKQRTLGPNASIGFASGRTDVPANSKMLSLSFSQGIEG</sequence>
<dbReference type="EMBL" id="JBHUFC010000024">
    <property type="protein sequence ID" value="MFD1789653.1"/>
    <property type="molecule type" value="Genomic_DNA"/>
</dbReference>
<feature type="transmembrane region" description="Helical" evidence="2">
    <location>
        <begin position="126"/>
        <end position="146"/>
    </location>
</feature>
<evidence type="ECO:0000256" key="1">
    <source>
        <dbReference type="SAM" id="MobiDB-lite"/>
    </source>
</evidence>
<keyword evidence="2" id="KW-1133">Transmembrane helix</keyword>
<dbReference type="NCBIfam" id="TIGR02098">
    <property type="entry name" value="MJ0042_CXXC"/>
    <property type="match status" value="1"/>
</dbReference>
<dbReference type="InterPro" id="IPR011723">
    <property type="entry name" value="Znf/thioredoxin_put"/>
</dbReference>
<accession>A0ABW4NIM4</accession>
<proteinExistence type="predicted"/>
<keyword evidence="2" id="KW-0812">Transmembrane</keyword>
<name>A0ABW4NIM4_9SPHN</name>
<evidence type="ECO:0000256" key="2">
    <source>
        <dbReference type="SAM" id="Phobius"/>
    </source>
</evidence>
<dbReference type="Proteomes" id="UP001597283">
    <property type="component" value="Unassembled WGS sequence"/>
</dbReference>
<comment type="caution">
    <text evidence="4">The sequence shown here is derived from an EMBL/GenBank/DDBJ whole genome shotgun (WGS) entry which is preliminary data.</text>
</comment>
<gene>
    <name evidence="4" type="ORF">ACFSC3_19025</name>
</gene>
<evidence type="ECO:0000313" key="4">
    <source>
        <dbReference type="EMBL" id="MFD1789653.1"/>
    </source>
</evidence>